<feature type="non-terminal residue" evidence="2">
    <location>
        <position position="1"/>
    </location>
</feature>
<feature type="non-terminal residue" evidence="2">
    <location>
        <position position="50"/>
    </location>
</feature>
<evidence type="ECO:0000256" key="1">
    <source>
        <dbReference type="SAM" id="MobiDB-lite"/>
    </source>
</evidence>
<sequence length="50" mass="5486">CARPAEAQSNSPLSRLRERGRGRGQPGNVPEPSNRPEPRKRCEPPHGGSR</sequence>
<proteinExistence type="predicted"/>
<feature type="region of interest" description="Disordered" evidence="1">
    <location>
        <begin position="1"/>
        <end position="50"/>
    </location>
</feature>
<name>A0A6J4NB30_9BACT</name>
<dbReference type="EMBL" id="CADCTV010001117">
    <property type="protein sequence ID" value="CAA9380193.1"/>
    <property type="molecule type" value="Genomic_DNA"/>
</dbReference>
<evidence type="ECO:0000313" key="2">
    <source>
        <dbReference type="EMBL" id="CAA9380193.1"/>
    </source>
</evidence>
<organism evidence="2">
    <name type="scientific">uncultured Gemmatimonadota bacterium</name>
    <dbReference type="NCBI Taxonomy" id="203437"/>
    <lineage>
        <taxon>Bacteria</taxon>
        <taxon>Pseudomonadati</taxon>
        <taxon>Gemmatimonadota</taxon>
        <taxon>environmental samples</taxon>
    </lineage>
</organism>
<gene>
    <name evidence="2" type="ORF">AVDCRST_MAG89-5322</name>
</gene>
<feature type="compositionally biased region" description="Basic and acidic residues" evidence="1">
    <location>
        <begin position="34"/>
        <end position="44"/>
    </location>
</feature>
<reference evidence="2" key="1">
    <citation type="submission" date="2020-02" db="EMBL/GenBank/DDBJ databases">
        <authorList>
            <person name="Meier V. D."/>
        </authorList>
    </citation>
    <scope>NUCLEOTIDE SEQUENCE</scope>
    <source>
        <strain evidence="2">AVDCRST_MAG89</strain>
    </source>
</reference>
<accession>A0A6J4NB30</accession>
<protein>
    <submittedName>
        <fullName evidence="2">Uncharacterized protein</fullName>
    </submittedName>
</protein>
<dbReference type="AlphaFoldDB" id="A0A6J4NB30"/>